<accession>A0ABS0IYB3</accession>
<evidence type="ECO:0000313" key="2">
    <source>
        <dbReference type="Proteomes" id="UP000614721"/>
    </source>
</evidence>
<comment type="caution">
    <text evidence="1">The sequence shown here is derived from an EMBL/GenBank/DDBJ whole genome shotgun (WGS) entry which is preliminary data.</text>
</comment>
<dbReference type="Proteomes" id="UP000614721">
    <property type="component" value="Unassembled WGS sequence"/>
</dbReference>
<name>A0ABS0IYB3_9GAMM</name>
<organism evidence="1 2">
    <name type="scientific">Proteus alimentorum</name>
    <dbReference type="NCBI Taxonomy" id="1973495"/>
    <lineage>
        <taxon>Bacteria</taxon>
        <taxon>Pseudomonadati</taxon>
        <taxon>Pseudomonadota</taxon>
        <taxon>Gammaproteobacteria</taxon>
        <taxon>Enterobacterales</taxon>
        <taxon>Morganellaceae</taxon>
        <taxon>Proteus</taxon>
    </lineage>
</organism>
<protein>
    <submittedName>
        <fullName evidence="1">Uncharacterized protein</fullName>
    </submittedName>
</protein>
<reference evidence="1 2" key="1">
    <citation type="submission" date="2020-11" db="EMBL/GenBank/DDBJ databases">
        <title>Enhanced detection system for hospital associated transmission using whole genome sequencing surveillance.</title>
        <authorList>
            <person name="Harrison L.H."/>
            <person name="Van Tyne D."/>
            <person name="Marsh J.W."/>
            <person name="Griffith M.P."/>
            <person name="Snyder D.J."/>
            <person name="Cooper V.S."/>
            <person name="Mustapha M."/>
        </authorList>
    </citation>
    <scope>NUCLEOTIDE SEQUENCE [LARGE SCALE GENOMIC DNA]</scope>
    <source>
        <strain evidence="1 2">PR00075</strain>
    </source>
</reference>
<evidence type="ECO:0000313" key="1">
    <source>
        <dbReference type="EMBL" id="MBG2881029.1"/>
    </source>
</evidence>
<dbReference type="EMBL" id="JADSJP010000046">
    <property type="protein sequence ID" value="MBG2881029.1"/>
    <property type="molecule type" value="Genomic_DNA"/>
</dbReference>
<proteinExistence type="predicted"/>
<keyword evidence="2" id="KW-1185">Reference proteome</keyword>
<dbReference type="RefSeq" id="WP_196568740.1">
    <property type="nucleotide sequence ID" value="NZ_JADRYY010000046.1"/>
</dbReference>
<sequence length="128" mass="14839">MLVIKDDGKYAQEYVELTSDQIKGMVRTPLGEYYQGALIISIIRRSFPKYVGPVGHWQKDPILGRDNYFVVFCLENKLFLYNFIPVINSTRDDWSTDDNSAYPMDVAQGEDDMIKMVQGFDFPYANEF</sequence>
<gene>
    <name evidence="1" type="ORF">I4902_17420</name>
</gene>